<dbReference type="Pfam" id="PF07963">
    <property type="entry name" value="N_methyl"/>
    <property type="match status" value="1"/>
</dbReference>
<dbReference type="Gene3D" id="3.30.700.10">
    <property type="entry name" value="Glycoprotein, Type 4 Pilin"/>
    <property type="match status" value="1"/>
</dbReference>
<comment type="caution">
    <text evidence="1">The sequence shown here is derived from an EMBL/GenBank/DDBJ whole genome shotgun (WGS) entry which is preliminary data.</text>
</comment>
<organism evidence="1 2">
    <name type="scientific">Coralloluteibacterium thermophilum</name>
    <dbReference type="NCBI Taxonomy" id="2707049"/>
    <lineage>
        <taxon>Bacteria</taxon>
        <taxon>Pseudomonadati</taxon>
        <taxon>Pseudomonadota</taxon>
        <taxon>Gammaproteobacteria</taxon>
        <taxon>Lysobacterales</taxon>
        <taxon>Lysobacteraceae</taxon>
        <taxon>Coralloluteibacterium</taxon>
    </lineage>
</organism>
<name>A0ABV9NMH7_9GAMM</name>
<dbReference type="PROSITE" id="PS00409">
    <property type="entry name" value="PROKAR_NTER_METHYL"/>
    <property type="match status" value="1"/>
</dbReference>
<reference evidence="2" key="1">
    <citation type="journal article" date="2019" name="Int. J. Syst. Evol. Microbiol.">
        <title>The Global Catalogue of Microorganisms (GCM) 10K type strain sequencing project: providing services to taxonomists for standard genome sequencing and annotation.</title>
        <authorList>
            <consortium name="The Broad Institute Genomics Platform"/>
            <consortium name="The Broad Institute Genome Sequencing Center for Infectious Disease"/>
            <person name="Wu L."/>
            <person name="Ma J."/>
        </authorList>
    </citation>
    <scope>NUCLEOTIDE SEQUENCE [LARGE SCALE GENOMIC DNA]</scope>
    <source>
        <strain evidence="2">CGMCC 1.13574</strain>
    </source>
</reference>
<dbReference type="InterPro" id="IPR012902">
    <property type="entry name" value="N_methyl_site"/>
</dbReference>
<dbReference type="SUPFAM" id="SSF54523">
    <property type="entry name" value="Pili subunits"/>
    <property type="match status" value="1"/>
</dbReference>
<evidence type="ECO:0000313" key="1">
    <source>
        <dbReference type="EMBL" id="MFC4728240.1"/>
    </source>
</evidence>
<evidence type="ECO:0000313" key="2">
    <source>
        <dbReference type="Proteomes" id="UP001595892"/>
    </source>
</evidence>
<accession>A0ABV9NMH7</accession>
<dbReference type="Proteomes" id="UP001595892">
    <property type="component" value="Unassembled WGS sequence"/>
</dbReference>
<keyword evidence="2" id="KW-1185">Reference proteome</keyword>
<dbReference type="RefSeq" id="WP_377004268.1">
    <property type="nucleotide sequence ID" value="NZ_JBHSGG010000024.1"/>
</dbReference>
<proteinExistence type="predicted"/>
<dbReference type="NCBIfam" id="TIGR02532">
    <property type="entry name" value="IV_pilin_GFxxxE"/>
    <property type="match status" value="1"/>
</dbReference>
<protein>
    <submittedName>
        <fullName evidence="1">Prepilin-type N-terminal cleavage/methylation domain-containing protein</fullName>
    </submittedName>
</protein>
<gene>
    <name evidence="1" type="ORF">ACFO3Q_08670</name>
</gene>
<dbReference type="EMBL" id="JBHSGG010000024">
    <property type="protein sequence ID" value="MFC4728240.1"/>
    <property type="molecule type" value="Genomic_DNA"/>
</dbReference>
<sequence>MVAAPAPSRPQRGFTLIELVVTLLIVALLALAALPFARAWTDGNRQLQMRSQLMEGIGHARALALRNPHGLTTDAAGAPVEAARLAYDAGTHGLRVVQRRADGTWPTGAEPPAWQSPPLAGDVSLRLAGHGGAFRCVAFDTRGRPLGSGECALPPGVRALAVGVGNLDPLDVDLL</sequence>
<dbReference type="InterPro" id="IPR045584">
    <property type="entry name" value="Pilin-like"/>
</dbReference>